<evidence type="ECO:0000256" key="1">
    <source>
        <dbReference type="ARBA" id="ARBA00008580"/>
    </source>
</evidence>
<organism evidence="3 4">
    <name type="scientific">Methylosinus sporium</name>
    <dbReference type="NCBI Taxonomy" id="428"/>
    <lineage>
        <taxon>Bacteria</taxon>
        <taxon>Pseudomonadati</taxon>
        <taxon>Pseudomonadota</taxon>
        <taxon>Alphaproteobacteria</taxon>
        <taxon>Hyphomicrobiales</taxon>
        <taxon>Methylocystaceae</taxon>
        <taxon>Methylosinus</taxon>
    </lineage>
</organism>
<dbReference type="Gene3D" id="6.10.10.120">
    <property type="entry name" value="Antitoxin ParD1-like"/>
    <property type="match status" value="1"/>
</dbReference>
<dbReference type="PANTHER" id="PTHR36582:SF2">
    <property type="entry name" value="ANTITOXIN PARD"/>
    <property type="match status" value="1"/>
</dbReference>
<dbReference type="AlphaFoldDB" id="A0A549SL79"/>
<comment type="caution">
    <text evidence="3">The sequence shown here is derived from an EMBL/GenBank/DDBJ whole genome shotgun (WGS) entry which is preliminary data.</text>
</comment>
<dbReference type="PANTHER" id="PTHR36582">
    <property type="entry name" value="ANTITOXIN PARD"/>
    <property type="match status" value="1"/>
</dbReference>
<evidence type="ECO:0000313" key="3">
    <source>
        <dbReference type="EMBL" id="TRL30307.1"/>
    </source>
</evidence>
<gene>
    <name evidence="3" type="ORF">FM996_17190</name>
</gene>
<dbReference type="GO" id="GO:0006355">
    <property type="term" value="P:regulation of DNA-templated transcription"/>
    <property type="evidence" value="ECO:0007669"/>
    <property type="project" value="InterPro"/>
</dbReference>
<dbReference type="NCBIfam" id="TIGR02606">
    <property type="entry name" value="antidote_CC2985"/>
    <property type="match status" value="1"/>
</dbReference>
<dbReference type="RefSeq" id="WP_142864036.1">
    <property type="nucleotide sequence ID" value="NZ_VJMF01000073.1"/>
</dbReference>
<keyword evidence="2" id="KW-1277">Toxin-antitoxin system</keyword>
<comment type="similarity">
    <text evidence="1">Belongs to the ParD antitoxin family.</text>
</comment>
<dbReference type="Pfam" id="PF03693">
    <property type="entry name" value="ParD_antitoxin"/>
    <property type="match status" value="1"/>
</dbReference>
<dbReference type="EMBL" id="VJMF01000073">
    <property type="protein sequence ID" value="TRL30307.1"/>
    <property type="molecule type" value="Genomic_DNA"/>
</dbReference>
<dbReference type="InterPro" id="IPR022789">
    <property type="entry name" value="ParD"/>
</dbReference>
<sequence>MPSNVSLERDLESAIDLLVSSGRYRSKSEVIREGVRLLQEREDRMAKLDAALQRGLADARAGRTHSADEVFAELRARYGGRAGPRQE</sequence>
<name>A0A549SL79_METSR</name>
<dbReference type="CDD" id="cd22231">
    <property type="entry name" value="RHH_NikR_HicB-like"/>
    <property type="match status" value="1"/>
</dbReference>
<protein>
    <submittedName>
        <fullName evidence="3">Type II toxin-antitoxin system ParD family antitoxin</fullName>
    </submittedName>
</protein>
<dbReference type="InterPro" id="IPR038296">
    <property type="entry name" value="ParD_sf"/>
</dbReference>
<proteinExistence type="inferred from homology"/>
<reference evidence="3 4" key="1">
    <citation type="submission" date="2019-07" db="EMBL/GenBank/DDBJ databases">
        <title>Ln-dependent methylotrophs.</title>
        <authorList>
            <person name="Tani A."/>
        </authorList>
    </citation>
    <scope>NUCLEOTIDE SEQUENCE [LARGE SCALE GENOMIC DNA]</scope>
    <source>
        <strain evidence="3 4">SM89A</strain>
    </source>
</reference>
<dbReference type="Proteomes" id="UP000316781">
    <property type="component" value="Unassembled WGS sequence"/>
</dbReference>
<dbReference type="SUPFAM" id="SSF47598">
    <property type="entry name" value="Ribbon-helix-helix"/>
    <property type="match status" value="1"/>
</dbReference>
<accession>A0A549SL79</accession>
<dbReference type="InterPro" id="IPR010985">
    <property type="entry name" value="Ribbon_hlx_hlx"/>
</dbReference>
<evidence type="ECO:0000256" key="2">
    <source>
        <dbReference type="ARBA" id="ARBA00022649"/>
    </source>
</evidence>
<evidence type="ECO:0000313" key="4">
    <source>
        <dbReference type="Proteomes" id="UP000316781"/>
    </source>
</evidence>